<feature type="compositionally biased region" description="Polar residues" evidence="1">
    <location>
        <begin position="802"/>
        <end position="824"/>
    </location>
</feature>
<feature type="domain" description="Ketopantoate reductase C-terminal" evidence="2">
    <location>
        <begin position="200"/>
        <end position="339"/>
    </location>
</feature>
<dbReference type="InterPro" id="IPR013328">
    <property type="entry name" value="6PGD_dom2"/>
</dbReference>
<feature type="region of interest" description="Disordered" evidence="1">
    <location>
        <begin position="795"/>
        <end position="850"/>
    </location>
</feature>
<dbReference type="STRING" id="857566.A0A1E3PS24"/>
<feature type="region of interest" description="Disordered" evidence="1">
    <location>
        <begin position="560"/>
        <end position="635"/>
    </location>
</feature>
<evidence type="ECO:0000256" key="1">
    <source>
        <dbReference type="SAM" id="MobiDB-lite"/>
    </source>
</evidence>
<dbReference type="InterPro" id="IPR051402">
    <property type="entry name" value="KPR-Related"/>
</dbReference>
<feature type="region of interest" description="Disordered" evidence="1">
    <location>
        <begin position="722"/>
        <end position="775"/>
    </location>
</feature>
<accession>A0A1E3PS24</accession>
<dbReference type="AlphaFoldDB" id="A0A1E3PS24"/>
<dbReference type="GO" id="GO:0005737">
    <property type="term" value="C:cytoplasm"/>
    <property type="evidence" value="ECO:0007669"/>
    <property type="project" value="TreeGrafter"/>
</dbReference>
<organism evidence="3 4">
    <name type="scientific">Nadsonia fulvescens var. elongata DSM 6958</name>
    <dbReference type="NCBI Taxonomy" id="857566"/>
    <lineage>
        <taxon>Eukaryota</taxon>
        <taxon>Fungi</taxon>
        <taxon>Dikarya</taxon>
        <taxon>Ascomycota</taxon>
        <taxon>Saccharomycotina</taxon>
        <taxon>Dipodascomycetes</taxon>
        <taxon>Dipodascales</taxon>
        <taxon>Dipodascales incertae sedis</taxon>
        <taxon>Nadsonia</taxon>
    </lineage>
</organism>
<feature type="region of interest" description="Disordered" evidence="1">
    <location>
        <begin position="419"/>
        <end position="542"/>
    </location>
</feature>
<dbReference type="Proteomes" id="UP000095009">
    <property type="component" value="Unassembled WGS sequence"/>
</dbReference>
<dbReference type="Gene3D" id="3.40.50.720">
    <property type="entry name" value="NAD(P)-binding Rossmann-like Domain"/>
    <property type="match status" value="1"/>
</dbReference>
<dbReference type="OrthoDB" id="5302359at2759"/>
<feature type="compositionally biased region" description="Polar residues" evidence="1">
    <location>
        <begin position="613"/>
        <end position="627"/>
    </location>
</feature>
<keyword evidence="4" id="KW-1185">Reference proteome</keyword>
<gene>
    <name evidence="3" type="ORF">NADFUDRAFT_44852</name>
</gene>
<protein>
    <recommendedName>
        <fullName evidence="2">Ketopantoate reductase C-terminal domain-containing protein</fullName>
    </recommendedName>
</protein>
<dbReference type="PANTHER" id="PTHR21708">
    <property type="entry name" value="PROBABLE 2-DEHYDROPANTOATE 2-REDUCTASE"/>
    <property type="match status" value="1"/>
</dbReference>
<dbReference type="PANTHER" id="PTHR21708:SF25">
    <property type="entry name" value="PROTEIN PAM1-RELATED"/>
    <property type="match status" value="1"/>
</dbReference>
<evidence type="ECO:0000313" key="4">
    <source>
        <dbReference type="Proteomes" id="UP000095009"/>
    </source>
</evidence>
<evidence type="ECO:0000313" key="3">
    <source>
        <dbReference type="EMBL" id="ODQ68235.1"/>
    </source>
</evidence>
<dbReference type="EMBL" id="KV454406">
    <property type="protein sequence ID" value="ODQ68235.1"/>
    <property type="molecule type" value="Genomic_DNA"/>
</dbReference>
<name>A0A1E3PS24_9ASCO</name>
<feature type="compositionally biased region" description="Acidic residues" evidence="1">
    <location>
        <begin position="469"/>
        <end position="480"/>
    </location>
</feature>
<sequence>MSVLQVLAVGDSPSLAFLAWRLSVSQMCQISLVWRGSKISPNNSCQISFASEKFGNAKFTPAFAGNSIGEVLAQSPARPLDYVLVSPTSLKQLTSLYKSIDSSFISSNTVFIIDASFYTVGLEQILRRTFTKNLVLTVICEAELRKTEPNSFVHLGNNFRTIIGIPGDFAAVGSYVDMANYFKSILESLALDVAITQDYLKYQWSRAIPFLAFEFLSVILESPLPGMLQKELLARPLIVGIVNELSQIATAQGCPLFDDIMNYIDDETARFSQSYSLAGGDVDTARSTKPLSFLHSPVLFYNMYNSFDIPIDVLLLQPILMADDFQIKTPYLESLFTFLGRMLKIVSGESLLFSRRSENVSSLGGQIKDLNGGNNVSSVDDNALKEREAELLQREMKLYKREQYLQKLEQDVKFATTASASTPSLDPKNVRGPGGYGSSNSVSRLQASPSPQFQSNQYGGVSPNGPDEANADADPEDDDFLVERAPPPLSQDQINGLDMMSMTNRRQRRRVSQGRHQSPPSGNNLARYAQTDPRTETLPGGTVLDLASSDRYGTLSTHNLNTYSRTNSMSFPPSPAGNGTSGSTNMNTGVGSTYHDSHSSAGLPFPNMPSVPRRSSSGFLTSPYTSGRGSGVPGNLLNDPINAAAMSLGGNNSYLSSTRPGTNNLKSNGGSSAFGQILGNGNGNANGHINGSGNGNGLGSGSGNTSVGSINGFMNGNTSRSSLGGSNLYSQTPIHSSGSVNNAEDSSREPDSQANGNGNSYSNANDNSYSNANGNAYSNANGNAYSNANGNNISNTNGNAYENPNDNVNGSANINANGSMGTTNPPASAPVSAPASGGKKFSGMFRKKKK</sequence>
<evidence type="ECO:0000259" key="2">
    <source>
        <dbReference type="Pfam" id="PF08546"/>
    </source>
</evidence>
<feature type="compositionally biased region" description="Polar residues" evidence="1">
    <location>
        <begin position="722"/>
        <end position="744"/>
    </location>
</feature>
<dbReference type="InterPro" id="IPR013752">
    <property type="entry name" value="KPA_reductase"/>
</dbReference>
<feature type="compositionally biased region" description="Polar residues" evidence="1">
    <location>
        <begin position="560"/>
        <end position="591"/>
    </location>
</feature>
<dbReference type="Pfam" id="PF08546">
    <property type="entry name" value="ApbA_C"/>
    <property type="match status" value="1"/>
</dbReference>
<dbReference type="Gene3D" id="1.10.1040.10">
    <property type="entry name" value="N-(1-d-carboxylethyl)-l-norvaline Dehydrogenase, domain 2"/>
    <property type="match status" value="1"/>
</dbReference>
<reference evidence="3 4" key="1">
    <citation type="journal article" date="2016" name="Proc. Natl. Acad. Sci. U.S.A.">
        <title>Comparative genomics of biotechnologically important yeasts.</title>
        <authorList>
            <person name="Riley R."/>
            <person name="Haridas S."/>
            <person name="Wolfe K.H."/>
            <person name="Lopes M.R."/>
            <person name="Hittinger C.T."/>
            <person name="Goeker M."/>
            <person name="Salamov A.A."/>
            <person name="Wisecaver J.H."/>
            <person name="Long T.M."/>
            <person name="Calvey C.H."/>
            <person name="Aerts A.L."/>
            <person name="Barry K.W."/>
            <person name="Choi C."/>
            <person name="Clum A."/>
            <person name="Coughlan A.Y."/>
            <person name="Deshpande S."/>
            <person name="Douglass A.P."/>
            <person name="Hanson S.J."/>
            <person name="Klenk H.-P."/>
            <person name="LaButti K.M."/>
            <person name="Lapidus A."/>
            <person name="Lindquist E.A."/>
            <person name="Lipzen A.M."/>
            <person name="Meier-Kolthoff J.P."/>
            <person name="Ohm R.A."/>
            <person name="Otillar R.P."/>
            <person name="Pangilinan J.L."/>
            <person name="Peng Y."/>
            <person name="Rokas A."/>
            <person name="Rosa C.A."/>
            <person name="Scheuner C."/>
            <person name="Sibirny A.A."/>
            <person name="Slot J.C."/>
            <person name="Stielow J.B."/>
            <person name="Sun H."/>
            <person name="Kurtzman C.P."/>
            <person name="Blackwell M."/>
            <person name="Grigoriev I.V."/>
            <person name="Jeffries T.W."/>
        </authorList>
    </citation>
    <scope>NUCLEOTIDE SEQUENCE [LARGE SCALE GENOMIC DNA]</scope>
    <source>
        <strain evidence="3 4">DSM 6958</strain>
    </source>
</reference>
<proteinExistence type="predicted"/>
<feature type="compositionally biased region" description="Polar residues" evidence="1">
    <location>
        <begin position="438"/>
        <end position="459"/>
    </location>
</feature>
<feature type="compositionally biased region" description="Low complexity" evidence="1">
    <location>
        <begin position="825"/>
        <end position="844"/>
    </location>
</feature>
<feature type="compositionally biased region" description="Low complexity" evidence="1">
    <location>
        <begin position="754"/>
        <end position="775"/>
    </location>
</feature>